<protein>
    <submittedName>
        <fullName evidence="3">Sialidase</fullName>
    </submittedName>
</protein>
<dbReference type="PANTHER" id="PTHR43752">
    <property type="entry name" value="BNR/ASP-BOX REPEAT FAMILY PROTEIN"/>
    <property type="match status" value="1"/>
</dbReference>
<evidence type="ECO:0000259" key="2">
    <source>
        <dbReference type="Pfam" id="PF13088"/>
    </source>
</evidence>
<organism evidence="3 4">
    <name type="scientific">Mucilaginibacter pedocola</name>
    <dbReference type="NCBI Taxonomy" id="1792845"/>
    <lineage>
        <taxon>Bacteria</taxon>
        <taxon>Pseudomonadati</taxon>
        <taxon>Bacteroidota</taxon>
        <taxon>Sphingobacteriia</taxon>
        <taxon>Sphingobacteriales</taxon>
        <taxon>Sphingobacteriaceae</taxon>
        <taxon>Mucilaginibacter</taxon>
    </lineage>
</organism>
<keyword evidence="4" id="KW-1185">Reference proteome</keyword>
<sequence>MIKRTVICLLLAAGSYKAVAQSKWTKLHEGLVFADAPFKNCHASTIVEAKTGELLLACFGGSQEGKNDVVIWAGKINAEGKVAPVQVADGKGKDSTQFPCWNPVLLKKKDGQMVLFYKIGPNPREWWGMYKTSNDEGATWSAATRLPDGILGPIKNKAVQLKNGTILCPSSVELANGHWKVLMEQTDADFKKWISTPVDTASKFDVIQPSVLFYGGRKLQILCRSKQGTVVQAWSKNNGKAWSALAKTTLLNPNSGTDAVTLKNGKQLIVYNPDVPGKDWWNGRANLRVAISSDGQKWEDIMELEHGTKEEYSYPAIIQTKDGLVHITYTYDRKNIKYVVIKEG</sequence>
<dbReference type="OrthoDB" id="41724at2"/>
<dbReference type="InterPro" id="IPR011040">
    <property type="entry name" value="Sialidase"/>
</dbReference>
<dbReference type="EMBL" id="MBTF01000012">
    <property type="protein sequence ID" value="OOQ59764.1"/>
    <property type="molecule type" value="Genomic_DNA"/>
</dbReference>
<feature type="domain" description="Sialidase" evidence="2">
    <location>
        <begin position="52"/>
        <end position="327"/>
    </location>
</feature>
<keyword evidence="1" id="KW-0732">Signal</keyword>
<gene>
    <name evidence="3" type="ORF">BC343_06310</name>
</gene>
<reference evidence="3 4" key="1">
    <citation type="submission" date="2016-07" db="EMBL/GenBank/DDBJ databases">
        <title>Genomic analysis of zinc-resistant bacterium Mucilaginibacter pedocola TBZ30.</title>
        <authorList>
            <person name="Huang J."/>
            <person name="Tang J."/>
        </authorList>
    </citation>
    <scope>NUCLEOTIDE SEQUENCE [LARGE SCALE GENOMIC DNA]</scope>
    <source>
        <strain evidence="3 4">TBZ30</strain>
    </source>
</reference>
<dbReference type="Gene3D" id="2.120.10.10">
    <property type="match status" value="1"/>
</dbReference>
<name>A0A1S9PFL9_9SPHI</name>
<dbReference type="SUPFAM" id="SSF50939">
    <property type="entry name" value="Sialidases"/>
    <property type="match status" value="1"/>
</dbReference>
<dbReference type="AlphaFoldDB" id="A0A1S9PFL9"/>
<feature type="chain" id="PRO_5012707199" evidence="1">
    <location>
        <begin position="21"/>
        <end position="344"/>
    </location>
</feature>
<dbReference type="CDD" id="cd15482">
    <property type="entry name" value="Sialidase_non-viral"/>
    <property type="match status" value="1"/>
</dbReference>
<evidence type="ECO:0000256" key="1">
    <source>
        <dbReference type="SAM" id="SignalP"/>
    </source>
</evidence>
<comment type="caution">
    <text evidence="3">The sequence shown here is derived from an EMBL/GenBank/DDBJ whole genome shotgun (WGS) entry which is preliminary data.</text>
</comment>
<evidence type="ECO:0000313" key="3">
    <source>
        <dbReference type="EMBL" id="OOQ59764.1"/>
    </source>
</evidence>
<proteinExistence type="predicted"/>
<accession>A0A1S9PFL9</accession>
<dbReference type="PANTHER" id="PTHR43752:SF2">
    <property type="entry name" value="BNR_ASP-BOX REPEAT FAMILY PROTEIN"/>
    <property type="match status" value="1"/>
</dbReference>
<dbReference type="STRING" id="1792845.BC343_06310"/>
<dbReference type="Proteomes" id="UP000189739">
    <property type="component" value="Unassembled WGS sequence"/>
</dbReference>
<evidence type="ECO:0000313" key="4">
    <source>
        <dbReference type="Proteomes" id="UP000189739"/>
    </source>
</evidence>
<feature type="signal peptide" evidence="1">
    <location>
        <begin position="1"/>
        <end position="20"/>
    </location>
</feature>
<dbReference type="InterPro" id="IPR036278">
    <property type="entry name" value="Sialidase_sf"/>
</dbReference>
<dbReference type="RefSeq" id="WP_078348517.1">
    <property type="nucleotide sequence ID" value="NZ_MBTF01000012.1"/>
</dbReference>
<dbReference type="Pfam" id="PF13088">
    <property type="entry name" value="BNR_2"/>
    <property type="match status" value="1"/>
</dbReference>